<reference evidence="1 2" key="1">
    <citation type="submission" date="2020-08" db="EMBL/GenBank/DDBJ databases">
        <title>Sequencing the genomes of 1000 actinobacteria strains.</title>
        <authorList>
            <person name="Klenk H.-P."/>
        </authorList>
    </citation>
    <scope>NUCLEOTIDE SEQUENCE [LARGE SCALE GENOMIC DNA]</scope>
    <source>
        <strain evidence="1 2">DSM 43023</strain>
    </source>
</reference>
<name>A0A7W7RYL2_9ACTN</name>
<dbReference type="Proteomes" id="UP000534286">
    <property type="component" value="Unassembled WGS sequence"/>
</dbReference>
<comment type="caution">
    <text evidence="1">The sequence shown here is derived from an EMBL/GenBank/DDBJ whole genome shotgun (WGS) entry which is preliminary data.</text>
</comment>
<evidence type="ECO:0000313" key="1">
    <source>
        <dbReference type="EMBL" id="MBB4940639.1"/>
    </source>
</evidence>
<accession>A0A7W7RYL2</accession>
<proteinExistence type="predicted"/>
<dbReference type="EMBL" id="JACHJU010000002">
    <property type="protein sequence ID" value="MBB4940639.1"/>
    <property type="molecule type" value="Genomic_DNA"/>
</dbReference>
<evidence type="ECO:0000313" key="2">
    <source>
        <dbReference type="Proteomes" id="UP000534286"/>
    </source>
</evidence>
<keyword evidence="2" id="KW-1185">Reference proteome</keyword>
<gene>
    <name evidence="1" type="ORF">FHR32_005016</name>
</gene>
<organism evidence="1 2">
    <name type="scientific">Streptosporangium album</name>
    <dbReference type="NCBI Taxonomy" id="47479"/>
    <lineage>
        <taxon>Bacteria</taxon>
        <taxon>Bacillati</taxon>
        <taxon>Actinomycetota</taxon>
        <taxon>Actinomycetes</taxon>
        <taxon>Streptosporangiales</taxon>
        <taxon>Streptosporangiaceae</taxon>
        <taxon>Streptosporangium</taxon>
    </lineage>
</organism>
<protein>
    <submittedName>
        <fullName evidence="1">Uncharacterized protein</fullName>
    </submittedName>
</protein>
<sequence length="39" mass="4256">MAISVGSRRGADQTVGRKYTRSGGIDISRLYEEIEGGRL</sequence>
<dbReference type="AlphaFoldDB" id="A0A7W7RYL2"/>